<comment type="caution">
    <text evidence="1">The sequence shown here is derived from an EMBL/GenBank/DDBJ whole genome shotgun (WGS) entry which is preliminary data.</text>
</comment>
<name>A0ABR2R5R7_9ROSI</name>
<keyword evidence="2" id="KW-1185">Reference proteome</keyword>
<protein>
    <submittedName>
        <fullName evidence="1">Uncharacterized protein</fullName>
    </submittedName>
</protein>
<reference evidence="1 2" key="1">
    <citation type="journal article" date="2024" name="G3 (Bethesda)">
        <title>Genome assembly of Hibiscus sabdariffa L. provides insights into metabolisms of medicinal natural products.</title>
        <authorList>
            <person name="Kim T."/>
        </authorList>
    </citation>
    <scope>NUCLEOTIDE SEQUENCE [LARGE SCALE GENOMIC DNA]</scope>
    <source>
        <strain evidence="1">TK-2024</strain>
        <tissue evidence="1">Old leaves</tissue>
    </source>
</reference>
<organism evidence="1 2">
    <name type="scientific">Hibiscus sabdariffa</name>
    <name type="common">roselle</name>
    <dbReference type="NCBI Taxonomy" id="183260"/>
    <lineage>
        <taxon>Eukaryota</taxon>
        <taxon>Viridiplantae</taxon>
        <taxon>Streptophyta</taxon>
        <taxon>Embryophyta</taxon>
        <taxon>Tracheophyta</taxon>
        <taxon>Spermatophyta</taxon>
        <taxon>Magnoliopsida</taxon>
        <taxon>eudicotyledons</taxon>
        <taxon>Gunneridae</taxon>
        <taxon>Pentapetalae</taxon>
        <taxon>rosids</taxon>
        <taxon>malvids</taxon>
        <taxon>Malvales</taxon>
        <taxon>Malvaceae</taxon>
        <taxon>Malvoideae</taxon>
        <taxon>Hibiscus</taxon>
    </lineage>
</organism>
<dbReference type="Proteomes" id="UP001396334">
    <property type="component" value="Unassembled WGS sequence"/>
</dbReference>
<evidence type="ECO:0000313" key="2">
    <source>
        <dbReference type="Proteomes" id="UP001396334"/>
    </source>
</evidence>
<accession>A0ABR2R5R7</accession>
<gene>
    <name evidence="1" type="ORF">V6N11_075197</name>
</gene>
<dbReference type="EMBL" id="JBBPBN010000026">
    <property type="protein sequence ID" value="KAK9008298.1"/>
    <property type="molecule type" value="Genomic_DNA"/>
</dbReference>
<evidence type="ECO:0000313" key="1">
    <source>
        <dbReference type="EMBL" id="KAK9008298.1"/>
    </source>
</evidence>
<sequence length="68" mass="8061">MHLHGWYRKVWHIGPFSFRNQFQPKLVGDWCGGDVLRFSLTKKLVVTIVHQSFKASRLRRLPSFGDFM</sequence>
<proteinExistence type="predicted"/>